<keyword evidence="1" id="KW-0560">Oxidoreductase</keyword>
<dbReference type="InterPro" id="IPR050564">
    <property type="entry name" value="F420-G6PD/mer"/>
</dbReference>
<dbReference type="CDD" id="cd12108">
    <property type="entry name" value="Hr-like"/>
    <property type="match status" value="1"/>
</dbReference>
<feature type="domain" description="Luciferase-like" evidence="3">
    <location>
        <begin position="11"/>
        <end position="230"/>
    </location>
</feature>
<dbReference type="STRING" id="587636.SAMN05216199_0685"/>
<evidence type="ECO:0000256" key="2">
    <source>
        <dbReference type="SAM" id="MobiDB-lite"/>
    </source>
</evidence>
<dbReference type="RefSeq" id="WP_091755349.1">
    <property type="nucleotide sequence ID" value="NZ_FOHB01000001.1"/>
</dbReference>
<keyword evidence="6" id="KW-1185">Reference proteome</keyword>
<feature type="domain" description="Hemerythrin-like" evidence="4">
    <location>
        <begin position="365"/>
        <end position="508"/>
    </location>
</feature>
<organism evidence="5 6">
    <name type="scientific">Pedococcus cremeus</name>
    <dbReference type="NCBI Taxonomy" id="587636"/>
    <lineage>
        <taxon>Bacteria</taxon>
        <taxon>Bacillati</taxon>
        <taxon>Actinomycetota</taxon>
        <taxon>Actinomycetes</taxon>
        <taxon>Micrococcales</taxon>
        <taxon>Intrasporangiaceae</taxon>
        <taxon>Pedococcus</taxon>
    </lineage>
</organism>
<dbReference type="Pfam" id="PF01814">
    <property type="entry name" value="Hemerythrin"/>
    <property type="match status" value="1"/>
</dbReference>
<evidence type="ECO:0000313" key="5">
    <source>
        <dbReference type="EMBL" id="SER61590.1"/>
    </source>
</evidence>
<dbReference type="Gene3D" id="1.20.120.520">
    <property type="entry name" value="nmb1532 protein domain like"/>
    <property type="match status" value="1"/>
</dbReference>
<dbReference type="AlphaFoldDB" id="A0A1H9QME8"/>
<gene>
    <name evidence="5" type="ORF">SAMN05216199_0685</name>
</gene>
<dbReference type="GO" id="GO:0016705">
    <property type="term" value="F:oxidoreductase activity, acting on paired donors, with incorporation or reduction of molecular oxygen"/>
    <property type="evidence" value="ECO:0007669"/>
    <property type="project" value="InterPro"/>
</dbReference>
<accession>A0A1H9QME8</accession>
<feature type="region of interest" description="Disordered" evidence="2">
    <location>
        <begin position="281"/>
        <end position="332"/>
    </location>
</feature>
<evidence type="ECO:0000256" key="1">
    <source>
        <dbReference type="ARBA" id="ARBA00023002"/>
    </source>
</evidence>
<dbReference type="PANTHER" id="PTHR43244:SF1">
    <property type="entry name" value="5,10-METHYLENETETRAHYDROMETHANOPTERIN REDUCTASE"/>
    <property type="match status" value="1"/>
</dbReference>
<dbReference type="CDD" id="cd01097">
    <property type="entry name" value="Tetrahydromethanopterin_reductase"/>
    <property type="match status" value="1"/>
</dbReference>
<dbReference type="EMBL" id="FOHB01000001">
    <property type="protein sequence ID" value="SER61590.1"/>
    <property type="molecule type" value="Genomic_DNA"/>
</dbReference>
<name>A0A1H9QME8_9MICO</name>
<dbReference type="InterPro" id="IPR011251">
    <property type="entry name" value="Luciferase-like_dom"/>
</dbReference>
<dbReference type="Pfam" id="PF00296">
    <property type="entry name" value="Bac_luciferase"/>
    <property type="match status" value="1"/>
</dbReference>
<evidence type="ECO:0000313" key="6">
    <source>
        <dbReference type="Proteomes" id="UP000199019"/>
    </source>
</evidence>
<dbReference type="InterPro" id="IPR036661">
    <property type="entry name" value="Luciferase-like_sf"/>
</dbReference>
<proteinExistence type="predicted"/>
<evidence type="ECO:0000259" key="3">
    <source>
        <dbReference type="Pfam" id="PF00296"/>
    </source>
</evidence>
<dbReference type="OrthoDB" id="9775082at2"/>
<dbReference type="InterPro" id="IPR012312">
    <property type="entry name" value="Hemerythrin-like"/>
</dbReference>
<protein>
    <submittedName>
        <fullName evidence="5">Hemerythrin HHE cation binding domain-containing protein</fullName>
    </submittedName>
</protein>
<feature type="compositionally biased region" description="Polar residues" evidence="2">
    <location>
        <begin position="303"/>
        <end position="319"/>
    </location>
</feature>
<dbReference type="Proteomes" id="UP000199019">
    <property type="component" value="Unassembled WGS sequence"/>
</dbReference>
<dbReference type="SUPFAM" id="SSF51679">
    <property type="entry name" value="Bacterial luciferase-like"/>
    <property type="match status" value="1"/>
</dbReference>
<dbReference type="PANTHER" id="PTHR43244">
    <property type="match status" value="1"/>
</dbReference>
<dbReference type="Gene3D" id="3.20.20.30">
    <property type="entry name" value="Luciferase-like domain"/>
    <property type="match status" value="1"/>
</dbReference>
<reference evidence="6" key="1">
    <citation type="submission" date="2016-10" db="EMBL/GenBank/DDBJ databases">
        <authorList>
            <person name="Varghese N."/>
            <person name="Submissions S."/>
        </authorList>
    </citation>
    <scope>NUCLEOTIDE SEQUENCE [LARGE SCALE GENOMIC DNA]</scope>
    <source>
        <strain evidence="6">CGMCC 1.6963</strain>
    </source>
</reference>
<sequence length="521" mass="56466">MSDYGHDLLFGSFVTPTAQQPQQAVLLAQASEQAGLDLVTFQDHPYQPAFLDTWTLMSYAAARTSRIRLSANVVNLPLRPPAVLARAAASLDLLSDGRVDLALGAGAFWDAIEAMGGRRLSPGEAVESLEEAIEVIRALWDTGTRGGVRVEGRYHRVVGAKRGPAPAHDIPIWVGALKPRMLRLVGRLADGWLPSLSYLGGVEAIGRGNAVIDEAALAAGRHPADVRRLLNIGPRELEPELLAELALAYGVSAFIVAGDDPGLLQHVGQVVAPEVRELVEAERLGVEPPPTSASSDRPEELSENNGSTRESVVTATPETAQLGVEPTPDPGTRLSAGMPWDEAARPSAPEVADTAYTDRGRQVSQHLVDVHDALRAELGKVRDIVEQVVEGARDIGSARSEINRMSLRQNDWTLGGFCQAYCRIVTQHHTLEDEGIFPHLRRTEPSLAPVVDRLVEEHHVIHEVLEGVDRALVELVAHPGDHERLRAAVDLMTDTLLSHFSYEERELLGPLARHGMYAGQL</sequence>
<evidence type="ECO:0000259" key="4">
    <source>
        <dbReference type="Pfam" id="PF01814"/>
    </source>
</evidence>